<evidence type="ECO:0000256" key="1">
    <source>
        <dbReference type="SAM" id="MobiDB-lite"/>
    </source>
</evidence>
<protein>
    <submittedName>
        <fullName evidence="2">Uncharacterized protein</fullName>
    </submittedName>
</protein>
<evidence type="ECO:0000313" key="2">
    <source>
        <dbReference type="EMBL" id="KAG8052307.1"/>
    </source>
</evidence>
<dbReference type="AlphaFoldDB" id="A0A8J5UZW2"/>
<feature type="region of interest" description="Disordered" evidence="1">
    <location>
        <begin position="18"/>
        <end position="90"/>
    </location>
</feature>
<proteinExistence type="predicted"/>
<evidence type="ECO:0000313" key="3">
    <source>
        <dbReference type="Proteomes" id="UP000729402"/>
    </source>
</evidence>
<accession>A0A8J5UZW2</accession>
<sequence>MALGLSNMLGQRVGGLAGTLPDKSGRPLALLSGGDGGSLGSGEEGDKCGVGGIHIGGAEGGGDRWRWPTSPQHWEPLERRPAGAARWWGS</sequence>
<name>A0A8J5UZW2_ZIZPA</name>
<organism evidence="2 3">
    <name type="scientific">Zizania palustris</name>
    <name type="common">Northern wild rice</name>
    <dbReference type="NCBI Taxonomy" id="103762"/>
    <lineage>
        <taxon>Eukaryota</taxon>
        <taxon>Viridiplantae</taxon>
        <taxon>Streptophyta</taxon>
        <taxon>Embryophyta</taxon>
        <taxon>Tracheophyta</taxon>
        <taxon>Spermatophyta</taxon>
        <taxon>Magnoliopsida</taxon>
        <taxon>Liliopsida</taxon>
        <taxon>Poales</taxon>
        <taxon>Poaceae</taxon>
        <taxon>BOP clade</taxon>
        <taxon>Oryzoideae</taxon>
        <taxon>Oryzeae</taxon>
        <taxon>Zizaniinae</taxon>
        <taxon>Zizania</taxon>
    </lineage>
</organism>
<reference evidence="2" key="2">
    <citation type="submission" date="2021-02" db="EMBL/GenBank/DDBJ databases">
        <authorList>
            <person name="Kimball J.A."/>
            <person name="Haas M.W."/>
            <person name="Macchietto M."/>
            <person name="Kono T."/>
            <person name="Duquette J."/>
            <person name="Shao M."/>
        </authorList>
    </citation>
    <scope>NUCLEOTIDE SEQUENCE</scope>
    <source>
        <tissue evidence="2">Fresh leaf tissue</tissue>
    </source>
</reference>
<reference evidence="2" key="1">
    <citation type="journal article" date="2021" name="bioRxiv">
        <title>Whole Genome Assembly and Annotation of Northern Wild Rice, Zizania palustris L., Supports a Whole Genome Duplication in the Zizania Genus.</title>
        <authorList>
            <person name="Haas M."/>
            <person name="Kono T."/>
            <person name="Macchietto M."/>
            <person name="Millas R."/>
            <person name="McGilp L."/>
            <person name="Shao M."/>
            <person name="Duquette J."/>
            <person name="Hirsch C.N."/>
            <person name="Kimball J."/>
        </authorList>
    </citation>
    <scope>NUCLEOTIDE SEQUENCE</scope>
    <source>
        <tissue evidence="2">Fresh leaf tissue</tissue>
    </source>
</reference>
<keyword evidence="3" id="KW-1185">Reference proteome</keyword>
<feature type="compositionally biased region" description="Gly residues" evidence="1">
    <location>
        <begin position="33"/>
        <end position="60"/>
    </location>
</feature>
<gene>
    <name evidence="2" type="ORF">GUJ93_ZPchr0001g31734</name>
</gene>
<dbReference type="Proteomes" id="UP000729402">
    <property type="component" value="Unassembled WGS sequence"/>
</dbReference>
<comment type="caution">
    <text evidence="2">The sequence shown here is derived from an EMBL/GenBank/DDBJ whole genome shotgun (WGS) entry which is preliminary data.</text>
</comment>
<dbReference type="EMBL" id="JAAALK010000288">
    <property type="protein sequence ID" value="KAG8052307.1"/>
    <property type="molecule type" value="Genomic_DNA"/>
</dbReference>